<reference evidence="1" key="1">
    <citation type="submission" date="2020-07" db="EMBL/GenBank/DDBJ databases">
        <title>The High-quality genome of the commercially important snow crab, Chionoecetes opilio.</title>
        <authorList>
            <person name="Jeong J.-H."/>
            <person name="Ryu S."/>
        </authorList>
    </citation>
    <scope>NUCLEOTIDE SEQUENCE</scope>
    <source>
        <strain evidence="1">MADBK_172401_WGS</strain>
        <tissue evidence="1">Digestive gland</tissue>
    </source>
</reference>
<dbReference type="PANTHER" id="PTHR34717:SF1">
    <property type="entry name" value="EG:BACR7A4.20 PROTEIN"/>
    <property type="match status" value="1"/>
</dbReference>
<gene>
    <name evidence="1" type="ORF">GWK47_012905</name>
</gene>
<dbReference type="EMBL" id="JACEEZ010020100">
    <property type="protein sequence ID" value="KAG0715011.1"/>
    <property type="molecule type" value="Genomic_DNA"/>
</dbReference>
<dbReference type="Proteomes" id="UP000770661">
    <property type="component" value="Unassembled WGS sequence"/>
</dbReference>
<name>A0A8J4XVZ1_CHIOP</name>
<evidence type="ECO:0000313" key="1">
    <source>
        <dbReference type="EMBL" id="KAG0715011.1"/>
    </source>
</evidence>
<comment type="caution">
    <text evidence="1">The sequence shown here is derived from an EMBL/GenBank/DDBJ whole genome shotgun (WGS) entry which is preliminary data.</text>
</comment>
<organism evidence="1 2">
    <name type="scientific">Chionoecetes opilio</name>
    <name type="common">Atlantic snow crab</name>
    <name type="synonym">Cancer opilio</name>
    <dbReference type="NCBI Taxonomy" id="41210"/>
    <lineage>
        <taxon>Eukaryota</taxon>
        <taxon>Metazoa</taxon>
        <taxon>Ecdysozoa</taxon>
        <taxon>Arthropoda</taxon>
        <taxon>Crustacea</taxon>
        <taxon>Multicrustacea</taxon>
        <taxon>Malacostraca</taxon>
        <taxon>Eumalacostraca</taxon>
        <taxon>Eucarida</taxon>
        <taxon>Decapoda</taxon>
        <taxon>Pleocyemata</taxon>
        <taxon>Brachyura</taxon>
        <taxon>Eubrachyura</taxon>
        <taxon>Majoidea</taxon>
        <taxon>Majidae</taxon>
        <taxon>Chionoecetes</taxon>
    </lineage>
</organism>
<accession>A0A8J4XVZ1</accession>
<keyword evidence="2" id="KW-1185">Reference proteome</keyword>
<dbReference type="AlphaFoldDB" id="A0A8J4XVZ1"/>
<dbReference type="OrthoDB" id="5798273at2759"/>
<dbReference type="PANTHER" id="PTHR34717">
    <property type="entry name" value="EG:BACR7A4.20 PROTEIN"/>
    <property type="match status" value="1"/>
</dbReference>
<proteinExistence type="predicted"/>
<protein>
    <submittedName>
        <fullName evidence="1">Uncharacterized protein</fullName>
    </submittedName>
</protein>
<sequence>MIKLNSQSTLRVLILICMDLPSLHRFISLFTCTAPSDIYEPRTMLMFCNLLYFHVHFPTTNTTMLSCPACVPGCVVQVPGDGVLVLPSHPDTVAFRHEDHEHCFTTSGLTITPLTPMRSWRLHFSGKLRLYNDPKDTLKDVTIDLLWSSNLPYFDYDTDMDTLTIAQAFARDPWTRKYFQQLQEHHQTHYEQMGHLQGSVTLNGNTQDIHLPAFRDHSYGKLREWRLMHRYVFHHVFLENGCKGVVGVVCQPSTCSRLVLGNWWSDAGEGVAVTGVDLDLRQHGEGGTPPTDYAFTFRAGGEQHVVEVEVEASPQHYLGWDWEARMVETWVKYRVDGVRGSGICEWNYRHCGGRPEALNDQDPAWAAEYRPKYLAA</sequence>
<evidence type="ECO:0000313" key="2">
    <source>
        <dbReference type="Proteomes" id="UP000770661"/>
    </source>
</evidence>